<dbReference type="SMART" id="SM00385">
    <property type="entry name" value="CYCLIN"/>
    <property type="match status" value="2"/>
</dbReference>
<dbReference type="PIRSF" id="PIRSF001771">
    <property type="entry name" value="Cyclin_A_B_D_E"/>
    <property type="match status" value="1"/>
</dbReference>
<accession>A0ABN7T5V4</accession>
<reference evidence="8 9" key="1">
    <citation type="submission" date="2021-04" db="EMBL/GenBank/DDBJ databases">
        <authorList>
            <person name="Bliznina A."/>
        </authorList>
    </citation>
    <scope>NUCLEOTIDE SEQUENCE [LARGE SCALE GENOMIC DNA]</scope>
</reference>
<feature type="compositionally biased region" description="Polar residues" evidence="5">
    <location>
        <begin position="143"/>
        <end position="152"/>
    </location>
</feature>
<dbReference type="CDD" id="cd20504">
    <property type="entry name" value="CYCLIN_CCNA_rpt1"/>
    <property type="match status" value="1"/>
</dbReference>
<feature type="domain" description="Cyclin C-terminal" evidence="7">
    <location>
        <begin position="308"/>
        <end position="420"/>
    </location>
</feature>
<gene>
    <name evidence="8" type="ORF">OKIOD_LOCUS15801</name>
</gene>
<dbReference type="EMBL" id="OU015567">
    <property type="protein sequence ID" value="CAG5112869.1"/>
    <property type="molecule type" value="Genomic_DNA"/>
</dbReference>
<evidence type="ECO:0000256" key="5">
    <source>
        <dbReference type="SAM" id="MobiDB-lite"/>
    </source>
</evidence>
<evidence type="ECO:0000256" key="1">
    <source>
        <dbReference type="ARBA" id="ARBA00022618"/>
    </source>
</evidence>
<feature type="domain" description="Cyclin-like" evidence="6">
    <location>
        <begin position="215"/>
        <end position="299"/>
    </location>
</feature>
<evidence type="ECO:0000259" key="6">
    <source>
        <dbReference type="SMART" id="SM00385"/>
    </source>
</evidence>
<proteinExistence type="inferred from homology"/>
<dbReference type="InterPro" id="IPR004367">
    <property type="entry name" value="Cyclin_C-dom"/>
</dbReference>
<dbReference type="Pfam" id="PF02984">
    <property type="entry name" value="Cyclin_C"/>
    <property type="match status" value="1"/>
</dbReference>
<feature type="domain" description="Cyclin-like" evidence="6">
    <location>
        <begin position="312"/>
        <end position="394"/>
    </location>
</feature>
<name>A0ABN7T5V4_OIKDI</name>
<feature type="region of interest" description="Disordered" evidence="5">
    <location>
        <begin position="416"/>
        <end position="446"/>
    </location>
</feature>
<feature type="region of interest" description="Disordered" evidence="5">
    <location>
        <begin position="1"/>
        <end position="23"/>
    </location>
</feature>
<feature type="region of interest" description="Disordered" evidence="5">
    <location>
        <begin position="113"/>
        <end position="154"/>
    </location>
</feature>
<keyword evidence="3" id="KW-0131">Cell cycle</keyword>
<dbReference type="PANTHER" id="PTHR10177">
    <property type="entry name" value="CYCLINS"/>
    <property type="match status" value="1"/>
</dbReference>
<dbReference type="InterPro" id="IPR048258">
    <property type="entry name" value="Cyclins_cyclin-box"/>
</dbReference>
<dbReference type="InterPro" id="IPR039361">
    <property type="entry name" value="Cyclin"/>
</dbReference>
<feature type="region of interest" description="Disordered" evidence="5">
    <location>
        <begin position="36"/>
        <end position="58"/>
    </location>
</feature>
<dbReference type="Proteomes" id="UP001158576">
    <property type="component" value="Chromosome 2"/>
</dbReference>
<dbReference type="Pfam" id="PF00134">
    <property type="entry name" value="Cyclin_N"/>
    <property type="match status" value="1"/>
</dbReference>
<evidence type="ECO:0000256" key="2">
    <source>
        <dbReference type="ARBA" id="ARBA00023127"/>
    </source>
</evidence>
<organism evidence="8 9">
    <name type="scientific">Oikopleura dioica</name>
    <name type="common">Tunicate</name>
    <dbReference type="NCBI Taxonomy" id="34765"/>
    <lineage>
        <taxon>Eukaryota</taxon>
        <taxon>Metazoa</taxon>
        <taxon>Chordata</taxon>
        <taxon>Tunicata</taxon>
        <taxon>Appendicularia</taxon>
        <taxon>Copelata</taxon>
        <taxon>Oikopleuridae</taxon>
        <taxon>Oikopleura</taxon>
    </lineage>
</organism>
<keyword evidence="1" id="KW-0132">Cell division</keyword>
<sequence length="446" mass="49829">MSQMEVSVVTREPSSSQVSEPMDTTALQRLFESKMSLTDSTHSHSNQVKMNKHSEGSHSAPLQAKVFGQTSTNAPRAALGNITNNVKTTTREALKPLKAVQPTNRVQVYKDVDSKPTVGPKETAPSVPAPKETVHESPMVPSEISSIHSSPRTSRRCQIVIPNLDDKSTSPSMCAEYAQEIDAHLREAELRTRPKPHYMRKQNDLDARMRSILVDWMMEVAQEYRMVDETIYLAVNYMDRFLSQMSVLRGKLQLVGTAAMLISSKFEEIYAPEVSEFVYITDDTYTRQQVLKMENLMIKTLGFDLCAVTPLDYLNRFIRALQTTDPQVSKLARFLSDVALIDYKMVQYTPSLIATAACVYSNYILHGKGWDDSIEHYSGYTWAQVLPCLRDLQKAHEDQILHPSATCLEKHNGVSNIAPKSGEPPNTATVDCGSTSSSLNITTDSL</sequence>
<feature type="compositionally biased region" description="Polar residues" evidence="5">
    <location>
        <begin position="424"/>
        <end position="446"/>
    </location>
</feature>
<dbReference type="InterPro" id="IPR013763">
    <property type="entry name" value="Cyclin-like_dom"/>
</dbReference>
<dbReference type="PROSITE" id="PS00292">
    <property type="entry name" value="CYCLINS"/>
    <property type="match status" value="1"/>
</dbReference>
<protein>
    <submittedName>
        <fullName evidence="8">Oidioi.mRNA.OKI2018_I69.chr2.g7036.t3.cds</fullName>
    </submittedName>
</protein>
<keyword evidence="2 4" id="KW-0195">Cyclin</keyword>
<evidence type="ECO:0000313" key="9">
    <source>
        <dbReference type="Proteomes" id="UP001158576"/>
    </source>
</evidence>
<dbReference type="InterPro" id="IPR046965">
    <property type="entry name" value="Cyclin_A/B-like"/>
</dbReference>
<dbReference type="InterPro" id="IPR036915">
    <property type="entry name" value="Cyclin-like_sf"/>
</dbReference>
<evidence type="ECO:0000259" key="7">
    <source>
        <dbReference type="SMART" id="SM01332"/>
    </source>
</evidence>
<dbReference type="SMART" id="SM01332">
    <property type="entry name" value="Cyclin_C"/>
    <property type="match status" value="1"/>
</dbReference>
<feature type="compositionally biased region" description="Polar residues" evidence="5">
    <location>
        <begin position="36"/>
        <end position="49"/>
    </location>
</feature>
<evidence type="ECO:0000256" key="4">
    <source>
        <dbReference type="RuleBase" id="RU000383"/>
    </source>
</evidence>
<dbReference type="InterPro" id="IPR006671">
    <property type="entry name" value="Cyclin_N"/>
</dbReference>
<keyword evidence="9" id="KW-1185">Reference proteome</keyword>
<dbReference type="SUPFAM" id="SSF47954">
    <property type="entry name" value="Cyclin-like"/>
    <property type="match status" value="2"/>
</dbReference>
<dbReference type="Gene3D" id="1.10.472.10">
    <property type="entry name" value="Cyclin-like"/>
    <property type="match status" value="2"/>
</dbReference>
<evidence type="ECO:0000256" key="3">
    <source>
        <dbReference type="ARBA" id="ARBA00023306"/>
    </source>
</evidence>
<comment type="similarity">
    <text evidence="4">Belongs to the cyclin family.</text>
</comment>
<evidence type="ECO:0000313" key="8">
    <source>
        <dbReference type="EMBL" id="CAG5112869.1"/>
    </source>
</evidence>